<evidence type="ECO:0000313" key="19">
    <source>
        <dbReference type="EMBL" id="QZA59371.1"/>
    </source>
</evidence>
<dbReference type="PROSITE" id="PS51196">
    <property type="entry name" value="SECA_MOTOR_DEAD"/>
    <property type="match status" value="1"/>
</dbReference>
<evidence type="ECO:0000256" key="2">
    <source>
        <dbReference type="ARBA" id="ARBA00007650"/>
    </source>
</evidence>
<dbReference type="InterPro" id="IPR027417">
    <property type="entry name" value="P-loop_NTPase"/>
</dbReference>
<dbReference type="SUPFAM" id="SSF81886">
    <property type="entry name" value="Helical scaffold and wing domains of SecA"/>
    <property type="match status" value="1"/>
</dbReference>
<keyword evidence="20" id="KW-1185">Reference proteome</keyword>
<feature type="binding site" evidence="13">
    <location>
        <position position="637"/>
    </location>
    <ligand>
        <name>ATP</name>
        <dbReference type="ChEBI" id="CHEBI:30616"/>
    </ligand>
</feature>
<sequence>MLSIFKKIFGTSQNRLLKRYQKIVVEVNRLEKNFQELSDEEVRQKTAEFKTRYLKGETLEDLLPEAYAVVKNTCRRLCGTDIHVSGYDQKWDMIPYDVQILAGIAMHHGAIAEMQTGEGKTLTASLPLYLNACTGKPVHLVTVNDYLAERDCQWIGTIFRWLGLNVTALTGNTPHHIRNQIYAADIVYGTASEFGFDYLRDNSMAQSKEDQVQRGYFFAIVDEIDSILIDEARTPLIISGPTSHSRQMYDDLKDDVHILVKNQRDSCNHLALEARKVLEKCNLIEEETEKLKISKTQETECEKAFRNLWLVSKGMPQNRTLKKLRENPRLRAEIEKWDTYFYAEPNKEERHEALAELLIIVDERANEFELTDKGIQQWVEGSRNQLSSDDFIMLDLGHEYANIDQHPEWDEQEKRNQKILLREEDARRKERSHNLRQLLRAHLLMENDVDYIIENQKIVIIDENTGRPQPGRRFADGLHQAIEAKEGVAIQGETQTYATVTLQNYFRLYAKLAGMTGTAMTEANEFKEIYQLDVLAIPTHHPCIRKDYDDEIYMTEREKYQALVKDIQSVHSQSRPILIGTESVEASEKLSRILKQHQLEHTILNAKNHAREAEIIAEAGSKGAITVATNMAGRGTDIKLKEDVAESGGLYVVATTRHQSRRIDRQLRGRGARQGDPGSSKFYVSFEDSLMRLFTSPRITIFLQRFRPPEGEAITAKVLNKSIETAQKRVEQRNYTMRKHTLEYDDVMNKQREEIYSFRNEVLHIDNSLSLAREILESICIQMCHRFFSSRNREDGWDPQGYTQWLHTHFPLTFDPKEFDDDYLQLEDIEQLATQKILEAFEQKIEHESQKIQQTQSLFASADLDSAEKVLCQVVRGLLIRIIDRLWQEHLLHIDHLRSEVHLRAVGQKDPLMEFKHEAFALFDRLSLEIKQEIAHALFKFTMVMPENFIEPSVINKRSSLIDLSQINPSKRVKPI</sequence>
<dbReference type="InterPro" id="IPR011115">
    <property type="entry name" value="SecA_DEAD"/>
</dbReference>
<keyword evidence="6" id="KW-0997">Cell inner membrane</keyword>
<feature type="binding site" evidence="13">
    <location>
        <position position="99"/>
    </location>
    <ligand>
        <name>ATP</name>
        <dbReference type="ChEBI" id="CHEBI:30616"/>
    </ligand>
</feature>
<dbReference type="Gene3D" id="3.40.50.300">
    <property type="entry name" value="P-loop containing nucleotide triphosphate hydrolases"/>
    <property type="match status" value="3"/>
</dbReference>
<gene>
    <name evidence="13" type="primary">secA</name>
    <name evidence="19" type="ORF">RHAB15C_0001257</name>
</gene>
<dbReference type="PANTHER" id="PTHR30612">
    <property type="entry name" value="SECA INNER MEMBRANE COMPONENT OF SEC PROTEIN SECRETION SYSTEM"/>
    <property type="match status" value="1"/>
</dbReference>
<dbReference type="InterPro" id="IPR036670">
    <property type="entry name" value="SecA_X-link_sf"/>
</dbReference>
<evidence type="ECO:0000256" key="9">
    <source>
        <dbReference type="ARBA" id="ARBA00022927"/>
    </source>
</evidence>
<keyword evidence="8 13" id="KW-0067">ATP-binding</keyword>
<comment type="catalytic activity">
    <reaction evidence="13">
        <text>ATP + H2O + cellular proteinSide 1 = ADP + phosphate + cellular proteinSide 2.</text>
        <dbReference type="EC" id="7.4.2.8"/>
    </reaction>
</comment>
<dbReference type="Gene3D" id="1.10.3060.10">
    <property type="entry name" value="Helical scaffold and wing domains of SecA"/>
    <property type="match status" value="1"/>
</dbReference>
<evidence type="ECO:0000256" key="6">
    <source>
        <dbReference type="ARBA" id="ARBA00022519"/>
    </source>
</evidence>
<comment type="similarity">
    <text evidence="2 13 14">Belongs to the SecA family.</text>
</comment>
<keyword evidence="10 13" id="KW-1278">Translocase</keyword>
<dbReference type="SMART" id="SM00958">
    <property type="entry name" value="SecA_PP_bind"/>
    <property type="match status" value="1"/>
</dbReference>
<evidence type="ECO:0000256" key="15">
    <source>
        <dbReference type="SAM" id="Coils"/>
    </source>
</evidence>
<dbReference type="PANTHER" id="PTHR30612:SF0">
    <property type="entry name" value="CHLOROPLAST PROTEIN-TRANSPORTING ATPASE"/>
    <property type="match status" value="1"/>
</dbReference>
<dbReference type="InterPro" id="IPR001650">
    <property type="entry name" value="Helicase_C-like"/>
</dbReference>
<evidence type="ECO:0000259" key="18">
    <source>
        <dbReference type="PROSITE" id="PS51196"/>
    </source>
</evidence>
<evidence type="ECO:0000259" key="17">
    <source>
        <dbReference type="PROSITE" id="PS51194"/>
    </source>
</evidence>
<dbReference type="PROSITE" id="PS51192">
    <property type="entry name" value="HELICASE_ATP_BIND_1"/>
    <property type="match status" value="1"/>
</dbReference>
<dbReference type="Pfam" id="PF07516">
    <property type="entry name" value="SecA_SW"/>
    <property type="match status" value="1"/>
</dbReference>
<dbReference type="InterPro" id="IPR020937">
    <property type="entry name" value="SecA_CS"/>
</dbReference>
<feature type="coiled-coil region" evidence="15">
    <location>
        <begin position="13"/>
        <end position="47"/>
    </location>
</feature>
<feature type="domain" description="SecA family profile" evidence="18">
    <location>
        <begin position="2"/>
        <end position="715"/>
    </location>
</feature>
<comment type="function">
    <text evidence="13">Part of the Sec protein translocase complex. Interacts with the SecYEG preprotein conducting channel. Has a central role in coupling the hydrolysis of ATP to the transfer of proteins into and across the cell membrane, serving as an ATP-driven molecular motor driving the stepwise translocation of polypeptide chains across the membrane.</text>
</comment>
<dbReference type="EC" id="7.4.2.8" evidence="13"/>
<dbReference type="PROSITE" id="PS51194">
    <property type="entry name" value="HELICASE_CTER"/>
    <property type="match status" value="1"/>
</dbReference>
<dbReference type="InterPro" id="IPR044722">
    <property type="entry name" value="SecA_SF2_C"/>
</dbReference>
<evidence type="ECO:0000256" key="12">
    <source>
        <dbReference type="ARBA" id="ARBA00023136"/>
    </source>
</evidence>
<dbReference type="RefSeq" id="WP_194845127.1">
    <property type="nucleotide sequence ID" value="NZ_CP075585.1"/>
</dbReference>
<dbReference type="EMBL" id="CP075585">
    <property type="protein sequence ID" value="QZA59371.1"/>
    <property type="molecule type" value="Genomic_DNA"/>
</dbReference>
<dbReference type="Proteomes" id="UP000822862">
    <property type="component" value="Chromosome"/>
</dbReference>
<dbReference type="InterPro" id="IPR000185">
    <property type="entry name" value="SecA"/>
</dbReference>
<keyword evidence="9 13" id="KW-0653">Protein transport</keyword>
<evidence type="ECO:0000256" key="13">
    <source>
        <dbReference type="HAMAP-Rule" id="MF_01382"/>
    </source>
</evidence>
<organism evidence="19 20">
    <name type="scientific">Candidatus Rhabdochlamydia porcellionis</name>
    <dbReference type="NCBI Taxonomy" id="225148"/>
    <lineage>
        <taxon>Bacteria</taxon>
        <taxon>Pseudomonadati</taxon>
        <taxon>Chlamydiota</taxon>
        <taxon>Chlamydiia</taxon>
        <taxon>Parachlamydiales</taxon>
        <taxon>Candidatus Rhabdochlamydiaceae</taxon>
        <taxon>Candidatus Rhabdochlamydia</taxon>
    </lineage>
</organism>
<dbReference type="InterPro" id="IPR011116">
    <property type="entry name" value="SecA_Wing/Scaffold"/>
</dbReference>
<keyword evidence="4 13" id="KW-1003">Cell membrane</keyword>
<comment type="subcellular location">
    <subcellularLocation>
        <location evidence="13">Cell membrane</location>
        <topology evidence="13">Peripheral membrane protein</topology>
        <orientation evidence="13">Cytoplasmic side</orientation>
    </subcellularLocation>
    <subcellularLocation>
        <location evidence="13">Cytoplasm</location>
    </subcellularLocation>
    <subcellularLocation>
        <location evidence="1">Membrane</location>
        <topology evidence="1">Peripheral membrane protein</topology>
    </subcellularLocation>
    <text evidence="13">Distribution is 50-50.</text>
</comment>
<dbReference type="InterPro" id="IPR036266">
    <property type="entry name" value="SecA_Wing/Scaffold_sf"/>
</dbReference>
<evidence type="ECO:0000256" key="11">
    <source>
        <dbReference type="ARBA" id="ARBA00023010"/>
    </source>
</evidence>
<dbReference type="SMART" id="SM00957">
    <property type="entry name" value="SecA_DEAD"/>
    <property type="match status" value="1"/>
</dbReference>
<evidence type="ECO:0000256" key="5">
    <source>
        <dbReference type="ARBA" id="ARBA00022490"/>
    </source>
</evidence>
<proteinExistence type="inferred from homology"/>
<keyword evidence="5 13" id="KW-0963">Cytoplasm</keyword>
<dbReference type="Pfam" id="PF01043">
    <property type="entry name" value="SecA_PP_bind"/>
    <property type="match status" value="1"/>
</dbReference>
<evidence type="ECO:0000259" key="16">
    <source>
        <dbReference type="PROSITE" id="PS51192"/>
    </source>
</evidence>
<dbReference type="InterPro" id="IPR011130">
    <property type="entry name" value="SecA_preprotein_X-link_dom"/>
</dbReference>
<dbReference type="NCBIfam" id="TIGR00963">
    <property type="entry name" value="secA"/>
    <property type="match status" value="1"/>
</dbReference>
<dbReference type="CDD" id="cd18803">
    <property type="entry name" value="SF2_C_secA"/>
    <property type="match status" value="1"/>
</dbReference>
<reference evidence="19 20" key="1">
    <citation type="submission" date="2020-01" db="EMBL/GenBank/DDBJ databases">
        <authorList>
            <person name="Sixt B."/>
            <person name="Schulz F."/>
            <person name="Kostanjsek R."/>
            <person name="Koestlbacher S."/>
            <person name="Collingro A."/>
            <person name="Toenshoff E."/>
            <person name="Horn M."/>
        </authorList>
    </citation>
    <scope>NUCLEOTIDE SEQUENCE [LARGE SCALE GENOMIC DNA]</scope>
    <source>
        <strain evidence="19 20">15C</strain>
    </source>
</reference>
<reference evidence="19 20" key="2">
    <citation type="submission" date="2021-05" db="EMBL/GenBank/DDBJ databases">
        <title>Ecology and evolution of chlamydial symbionts of arthropods.</title>
        <authorList>
            <person name="Halter T."/>
            <person name="Sixt B.S."/>
            <person name="Toenshoff E.R."/>
            <person name="Koestlbacher S."/>
            <person name="Schulz F."/>
            <person name="Kostanjsek R."/>
            <person name="Collingro A."/>
            <person name="Hendrickx F."/>
            <person name="Horn M."/>
        </authorList>
    </citation>
    <scope>NUCLEOTIDE SEQUENCE [LARGE SCALE GENOMIC DNA]</scope>
    <source>
        <strain evidence="19 20">15C</strain>
    </source>
</reference>
<protein>
    <recommendedName>
        <fullName evidence="13 14">Protein translocase subunit SecA</fullName>
        <ecNumber evidence="13">7.4.2.8</ecNumber>
    </recommendedName>
</protein>
<dbReference type="InterPro" id="IPR014001">
    <property type="entry name" value="Helicase_ATP-bd"/>
</dbReference>
<keyword evidence="11 13" id="KW-0811">Translocation</keyword>
<evidence type="ECO:0000256" key="3">
    <source>
        <dbReference type="ARBA" id="ARBA00022448"/>
    </source>
</evidence>
<evidence type="ECO:0000256" key="1">
    <source>
        <dbReference type="ARBA" id="ARBA00004170"/>
    </source>
</evidence>
<name>A0ABX8Z119_9BACT</name>
<dbReference type="Gene3D" id="3.90.1440.10">
    <property type="entry name" value="SecA, preprotein cross-linking domain"/>
    <property type="match status" value="1"/>
</dbReference>
<keyword evidence="12 13" id="KW-0472">Membrane</keyword>
<dbReference type="PROSITE" id="PS01312">
    <property type="entry name" value="SECA"/>
    <property type="match status" value="1"/>
</dbReference>
<dbReference type="SUPFAM" id="SSF52540">
    <property type="entry name" value="P-loop containing nucleoside triphosphate hydrolases"/>
    <property type="match status" value="2"/>
</dbReference>
<dbReference type="Pfam" id="PF21090">
    <property type="entry name" value="P-loop_SecA"/>
    <property type="match status" value="1"/>
</dbReference>
<evidence type="ECO:0000256" key="10">
    <source>
        <dbReference type="ARBA" id="ARBA00022967"/>
    </source>
</evidence>
<evidence type="ECO:0000313" key="20">
    <source>
        <dbReference type="Proteomes" id="UP000822862"/>
    </source>
</evidence>
<dbReference type="Pfam" id="PF07517">
    <property type="entry name" value="SecA_DEAD"/>
    <property type="match status" value="1"/>
</dbReference>
<keyword evidence="15" id="KW-0175">Coiled coil</keyword>
<evidence type="ECO:0000256" key="8">
    <source>
        <dbReference type="ARBA" id="ARBA00022840"/>
    </source>
</evidence>
<accession>A0ABX8Z119</accession>
<dbReference type="PRINTS" id="PR00906">
    <property type="entry name" value="SECA"/>
</dbReference>
<dbReference type="InterPro" id="IPR014018">
    <property type="entry name" value="SecA_motor_DEAD"/>
</dbReference>
<evidence type="ECO:0000256" key="7">
    <source>
        <dbReference type="ARBA" id="ARBA00022741"/>
    </source>
</evidence>
<dbReference type="HAMAP" id="MF_01382">
    <property type="entry name" value="SecA"/>
    <property type="match status" value="1"/>
</dbReference>
<feature type="domain" description="Helicase C-terminal" evidence="17">
    <location>
        <begin position="547"/>
        <end position="731"/>
    </location>
</feature>
<keyword evidence="3 13" id="KW-0813">Transport</keyword>
<feature type="binding site" evidence="13">
    <location>
        <begin position="117"/>
        <end position="121"/>
    </location>
    <ligand>
        <name>ATP</name>
        <dbReference type="ChEBI" id="CHEBI:30616"/>
    </ligand>
</feature>
<feature type="domain" description="Helicase ATP-binding" evidence="16">
    <location>
        <begin position="101"/>
        <end position="294"/>
    </location>
</feature>
<dbReference type="CDD" id="cd17928">
    <property type="entry name" value="DEXDc_SecA"/>
    <property type="match status" value="1"/>
</dbReference>
<evidence type="ECO:0000256" key="4">
    <source>
        <dbReference type="ARBA" id="ARBA00022475"/>
    </source>
</evidence>
<keyword evidence="7 13" id="KW-0547">Nucleotide-binding</keyword>
<comment type="subunit">
    <text evidence="13">Monomer and homodimer. Part of the essential Sec protein translocation apparatus which comprises SecA, SecYEG and auxiliary proteins SecDF. Other proteins may also be involved.</text>
</comment>
<dbReference type="SUPFAM" id="SSF81767">
    <property type="entry name" value="Pre-protein crosslinking domain of SecA"/>
    <property type="match status" value="1"/>
</dbReference>
<evidence type="ECO:0000256" key="14">
    <source>
        <dbReference type="RuleBase" id="RU003874"/>
    </source>
</evidence>